<dbReference type="GO" id="GO:0009231">
    <property type="term" value="P:riboflavin biosynthetic process"/>
    <property type="evidence" value="ECO:0007669"/>
    <property type="project" value="UniProtKB-KW"/>
</dbReference>
<dbReference type="InterPro" id="IPR002734">
    <property type="entry name" value="RibDG_C"/>
</dbReference>
<dbReference type="SUPFAM" id="SSF53597">
    <property type="entry name" value="Dihydrofolate reductase-like"/>
    <property type="match status" value="1"/>
</dbReference>
<keyword evidence="7" id="KW-0521">NADP</keyword>
<evidence type="ECO:0000256" key="11">
    <source>
        <dbReference type="ARBA" id="ARBA00047550"/>
    </source>
</evidence>
<feature type="domain" description="Bacterial bifunctional deaminase-reductase C-terminal" evidence="14">
    <location>
        <begin position="58"/>
        <end position="286"/>
    </location>
</feature>
<sequence length="300" mass="32380">MPHQAEEVNTFVGPRNSPSPPNPPHQDITTMSSILPFPDGLAAQFEPYLPSSKANGLPSLTLTFATSLDSALSLGPGIQTQLSGPLTKAMTHHIRTFHSAILVGASTAISDDPGLNSRIQGAKRQPIPIVLDPNARWNITESSRVVQTAKQGKGRAPFILVNSKNIDDDVVVERRNMLQNYGGGYIGITVDDSGRFKWETILSILKQELGIESLMVEGGGNVINSLLEDEENKKLVDNVIVTIAPTWLGKGGVVVSPERKPNAKGEYTQPRLTNVKWIPMDEDVVLCGKLNASGTPHNNP</sequence>
<keyword evidence="6" id="KW-0686">Riboflavin biosynthesis</keyword>
<feature type="region of interest" description="Disordered" evidence="13">
    <location>
        <begin position="1"/>
        <end position="27"/>
    </location>
</feature>
<dbReference type="PANTHER" id="PTHR38011">
    <property type="entry name" value="DIHYDROFOLATE REDUCTASE FAMILY PROTEIN (AFU_ORTHOLOGUE AFUA_8G06820)"/>
    <property type="match status" value="1"/>
</dbReference>
<dbReference type="Gene3D" id="3.40.430.10">
    <property type="entry name" value="Dihydrofolate Reductase, subunit A"/>
    <property type="match status" value="1"/>
</dbReference>
<evidence type="ECO:0000313" key="16">
    <source>
        <dbReference type="Proteomes" id="UP000474640"/>
    </source>
</evidence>
<accession>A0A7C8REK4</accession>
<organism evidence="15 16">
    <name type="scientific">Orbilia oligospora</name>
    <name type="common">Nematode-trapping fungus</name>
    <name type="synonym">Arthrobotrys oligospora</name>
    <dbReference type="NCBI Taxonomy" id="2813651"/>
    <lineage>
        <taxon>Eukaryota</taxon>
        <taxon>Fungi</taxon>
        <taxon>Dikarya</taxon>
        <taxon>Ascomycota</taxon>
        <taxon>Pezizomycotina</taxon>
        <taxon>Orbiliomycetes</taxon>
        <taxon>Orbiliales</taxon>
        <taxon>Orbiliaceae</taxon>
        <taxon>Orbilia</taxon>
    </lineage>
</organism>
<evidence type="ECO:0000259" key="14">
    <source>
        <dbReference type="Pfam" id="PF01872"/>
    </source>
</evidence>
<dbReference type="Proteomes" id="UP000474640">
    <property type="component" value="Unassembled WGS sequence"/>
</dbReference>
<comment type="similarity">
    <text evidence="3">Belongs to the HTP reductase family.</text>
</comment>
<keyword evidence="8" id="KW-0560">Oxidoreductase</keyword>
<name>A0A7C8REK4_ORBOL</name>
<comment type="function">
    <text evidence="1">Catalyzes an early step in riboflavin biosynthesis, the NADPH-dependent reduction of the ribose side chain of 2,5-diamino-6-ribosylamino-4(3H)-pyrimidinone 5'-phosphate, yielding 2,5-diamino-6-ribitylamino-4(3H)-pyrimidinone 5'-phosphate.</text>
</comment>
<dbReference type="EMBL" id="JAABOJ010000016">
    <property type="protein sequence ID" value="KAF3281232.1"/>
    <property type="molecule type" value="Genomic_DNA"/>
</dbReference>
<proteinExistence type="inferred from homology"/>
<evidence type="ECO:0000256" key="10">
    <source>
        <dbReference type="ARBA" id="ARBA00031630"/>
    </source>
</evidence>
<comment type="catalytic activity">
    <reaction evidence="11">
        <text>2,5-diamino-6-(1-D-ribitylamino)pyrimidin-4(3H)-one 5'-phosphate + NAD(+) = 2,5-diamino-6-(1-D-ribosylamino)pyrimidin-4(3H)-one 5'-phosphate + NADH + H(+)</text>
        <dbReference type="Rhea" id="RHEA:27274"/>
        <dbReference type="ChEBI" id="CHEBI:15378"/>
        <dbReference type="ChEBI" id="CHEBI:57540"/>
        <dbReference type="ChEBI" id="CHEBI:57945"/>
        <dbReference type="ChEBI" id="CHEBI:58890"/>
        <dbReference type="ChEBI" id="CHEBI:59545"/>
        <dbReference type="EC" id="1.1.1.302"/>
    </reaction>
</comment>
<comment type="pathway">
    <text evidence="2">Cofactor biosynthesis; riboflavin biosynthesis.</text>
</comment>
<evidence type="ECO:0000256" key="3">
    <source>
        <dbReference type="ARBA" id="ARBA00009723"/>
    </source>
</evidence>
<dbReference type="PANTHER" id="PTHR38011:SF7">
    <property type="entry name" value="2,5-DIAMINO-6-RIBOSYLAMINO-4(3H)-PYRIMIDINONE 5'-PHOSPHATE REDUCTASE"/>
    <property type="match status" value="1"/>
</dbReference>
<comment type="catalytic activity">
    <reaction evidence="12">
        <text>2,5-diamino-6-(1-D-ribitylamino)pyrimidin-4(3H)-one 5'-phosphate + NADP(+) = 2,5-diamino-6-(1-D-ribosylamino)pyrimidin-4(3H)-one 5'-phosphate + NADPH + H(+)</text>
        <dbReference type="Rhea" id="RHEA:27278"/>
        <dbReference type="ChEBI" id="CHEBI:15378"/>
        <dbReference type="ChEBI" id="CHEBI:57783"/>
        <dbReference type="ChEBI" id="CHEBI:58349"/>
        <dbReference type="ChEBI" id="CHEBI:58890"/>
        <dbReference type="ChEBI" id="CHEBI:59545"/>
        <dbReference type="EC" id="1.1.1.302"/>
    </reaction>
</comment>
<dbReference type="InterPro" id="IPR050765">
    <property type="entry name" value="Riboflavin_Biosynth_HTPR"/>
</dbReference>
<evidence type="ECO:0000313" key="15">
    <source>
        <dbReference type="EMBL" id="KAF3281232.1"/>
    </source>
</evidence>
<evidence type="ECO:0000256" key="12">
    <source>
        <dbReference type="ARBA" id="ARBA00049020"/>
    </source>
</evidence>
<protein>
    <recommendedName>
        <fullName evidence="5">2,5-diamino-6-ribosylamino-4(3H)-pyrimidinone 5'-phosphate reductase</fullName>
        <ecNumber evidence="4">1.1.1.302</ecNumber>
    </recommendedName>
    <alternativeName>
        <fullName evidence="10">2,5-diamino-6-(5-phospho-D-ribosylamino)pyrimidin-4(3H)-one reductase</fullName>
    </alternativeName>
    <alternativeName>
        <fullName evidence="9">2,5-diamino-6-ribitylamino-4(3H)-pyrimidinone 5'-phosphate synthase</fullName>
    </alternativeName>
</protein>
<evidence type="ECO:0000256" key="5">
    <source>
        <dbReference type="ARBA" id="ARBA00015035"/>
    </source>
</evidence>
<dbReference type="InterPro" id="IPR024072">
    <property type="entry name" value="DHFR-like_dom_sf"/>
</dbReference>
<reference evidence="15 16" key="1">
    <citation type="submission" date="2020-01" db="EMBL/GenBank/DDBJ databases">
        <authorList>
            <person name="Palmer J.M."/>
        </authorList>
    </citation>
    <scope>NUCLEOTIDE SEQUENCE [LARGE SCALE GENOMIC DNA]</scope>
    <source>
        <strain evidence="15 16">TWF970</strain>
    </source>
</reference>
<gene>
    <name evidence="15" type="primary">RIB7</name>
    <name evidence="15" type="ORF">TWF970_002396</name>
</gene>
<dbReference type="GO" id="GO:0008703">
    <property type="term" value="F:5-amino-6-(5-phosphoribosylamino)uracil reductase activity"/>
    <property type="evidence" value="ECO:0007669"/>
    <property type="project" value="InterPro"/>
</dbReference>
<evidence type="ECO:0000256" key="2">
    <source>
        <dbReference type="ARBA" id="ARBA00005104"/>
    </source>
</evidence>
<dbReference type="EC" id="1.1.1.302" evidence="4"/>
<evidence type="ECO:0000256" key="7">
    <source>
        <dbReference type="ARBA" id="ARBA00022857"/>
    </source>
</evidence>
<dbReference type="AlphaFoldDB" id="A0A7C8REK4"/>
<evidence type="ECO:0000256" key="1">
    <source>
        <dbReference type="ARBA" id="ARBA00003555"/>
    </source>
</evidence>
<dbReference type="OrthoDB" id="5432at2759"/>
<comment type="caution">
    <text evidence="15">The sequence shown here is derived from an EMBL/GenBank/DDBJ whole genome shotgun (WGS) entry which is preliminary data.</text>
</comment>
<evidence type="ECO:0000256" key="13">
    <source>
        <dbReference type="SAM" id="MobiDB-lite"/>
    </source>
</evidence>
<evidence type="ECO:0000256" key="9">
    <source>
        <dbReference type="ARBA" id="ARBA00030073"/>
    </source>
</evidence>
<evidence type="ECO:0000256" key="6">
    <source>
        <dbReference type="ARBA" id="ARBA00022619"/>
    </source>
</evidence>
<evidence type="ECO:0000256" key="8">
    <source>
        <dbReference type="ARBA" id="ARBA00023002"/>
    </source>
</evidence>
<dbReference type="Pfam" id="PF01872">
    <property type="entry name" value="RibD_C"/>
    <property type="match status" value="1"/>
</dbReference>
<evidence type="ECO:0000256" key="4">
    <source>
        <dbReference type="ARBA" id="ARBA00012851"/>
    </source>
</evidence>